<keyword evidence="3" id="KW-1185">Reference proteome</keyword>
<protein>
    <submittedName>
        <fullName evidence="2">Uncharacterized protein</fullName>
    </submittedName>
</protein>
<proteinExistence type="predicted"/>
<comment type="caution">
    <text evidence="2">The sequence shown here is derived from an EMBL/GenBank/DDBJ whole genome shotgun (WGS) entry which is preliminary data.</text>
</comment>
<dbReference type="RefSeq" id="WP_234864007.1">
    <property type="nucleotide sequence ID" value="NZ_JAKEVY010000001.1"/>
</dbReference>
<dbReference type="Proteomes" id="UP001200145">
    <property type="component" value="Unassembled WGS sequence"/>
</dbReference>
<evidence type="ECO:0000313" key="2">
    <source>
        <dbReference type="EMBL" id="MCF1713477.1"/>
    </source>
</evidence>
<dbReference type="EMBL" id="JAKEVY010000001">
    <property type="protein sequence ID" value="MCF1713477.1"/>
    <property type="molecule type" value="Genomic_DNA"/>
</dbReference>
<evidence type="ECO:0000313" key="3">
    <source>
        <dbReference type="Proteomes" id="UP001200145"/>
    </source>
</evidence>
<keyword evidence="1" id="KW-0732">Signal</keyword>
<name>A0ABS9BD50_9BACT</name>
<sequence length="146" mass="16479">MNRILLAFALLTLSISGFAQKKKSNSGKTTAPLVDSIAFHLYTDSLKKGVHNYINVDGLVAGKSWYPLSSEDIQFESDEGQFEGNSLVLPLDFSKEKVTITATYKRNPKLRKEITIYIKKLEEGPLKSKEEIMEEIRRGGKKKRGR</sequence>
<evidence type="ECO:0000256" key="1">
    <source>
        <dbReference type="SAM" id="SignalP"/>
    </source>
</evidence>
<feature type="chain" id="PRO_5045915473" evidence="1">
    <location>
        <begin position="20"/>
        <end position="146"/>
    </location>
</feature>
<feature type="signal peptide" evidence="1">
    <location>
        <begin position="1"/>
        <end position="19"/>
    </location>
</feature>
<gene>
    <name evidence="2" type="ORF">L0U88_02395</name>
</gene>
<reference evidence="2 3" key="1">
    <citation type="submission" date="2022-01" db="EMBL/GenBank/DDBJ databases">
        <title>Flavihumibacter sp. nov., isolated from sediment of a river.</title>
        <authorList>
            <person name="Liu H."/>
        </authorList>
    </citation>
    <scope>NUCLEOTIDE SEQUENCE [LARGE SCALE GENOMIC DNA]</scope>
    <source>
        <strain evidence="2 3">RY-1</strain>
    </source>
</reference>
<organism evidence="2 3">
    <name type="scientific">Flavihumibacter fluminis</name>
    <dbReference type="NCBI Taxonomy" id="2909236"/>
    <lineage>
        <taxon>Bacteria</taxon>
        <taxon>Pseudomonadati</taxon>
        <taxon>Bacteroidota</taxon>
        <taxon>Chitinophagia</taxon>
        <taxon>Chitinophagales</taxon>
        <taxon>Chitinophagaceae</taxon>
        <taxon>Flavihumibacter</taxon>
    </lineage>
</organism>
<accession>A0ABS9BD50</accession>